<sequence>MAQPAGKRSTMSLYMRHDDPYSHRVRIVLAEKMISAEMFDVSTTEFPSNFLENNPYGSVPTIIDRELVLYETNIITEYLDERYPHPPLLPVYPIARARSRQMIYRIERNWYPLLQQIENTLKNDKVADLGKVKLAQETLENSLNSISPVFEGKEYFMSNEFTLVDCCLAPLLWRLRSLNSQKNKPSALERPIQLYEERVFTRPSFKATLSEVEFGVKT</sequence>
<dbReference type="PANTHER" id="PTHR43968">
    <property type="match status" value="1"/>
</dbReference>
<accession>A0A2Z5UT72</accession>
<dbReference type="Proteomes" id="UP000282483">
    <property type="component" value="Chromosome"/>
</dbReference>
<gene>
    <name evidence="4" type="primary">sspA</name>
    <name evidence="4" type="ORF">RVIR1_02690</name>
</gene>
<dbReference type="KEGG" id="rvi:RVIR1_02690"/>
<dbReference type="PROSITE" id="PS51354">
    <property type="entry name" value="GLUTAREDOXIN_2"/>
    <property type="match status" value="1"/>
</dbReference>
<name>A0A2Z5UT72_9COXI</name>
<dbReference type="Gene3D" id="3.40.30.10">
    <property type="entry name" value="Glutaredoxin"/>
    <property type="match status" value="1"/>
</dbReference>
<dbReference type="InterPro" id="IPR004045">
    <property type="entry name" value="Glutathione_S-Trfase_N"/>
</dbReference>
<dbReference type="InterPro" id="IPR010987">
    <property type="entry name" value="Glutathione-S-Trfase_C-like"/>
</dbReference>
<dbReference type="PROSITE" id="PS50404">
    <property type="entry name" value="GST_NTER"/>
    <property type="match status" value="1"/>
</dbReference>
<dbReference type="RefSeq" id="WP_126322312.1">
    <property type="nucleotide sequence ID" value="NZ_AP018005.1"/>
</dbReference>
<dbReference type="AlphaFoldDB" id="A0A2Z5UT72"/>
<organism evidence="4 5">
    <name type="scientific">Candidatus Rickettsiella viridis</name>
    <dbReference type="NCBI Taxonomy" id="676208"/>
    <lineage>
        <taxon>Bacteria</taxon>
        <taxon>Pseudomonadati</taxon>
        <taxon>Pseudomonadota</taxon>
        <taxon>Gammaproteobacteria</taxon>
        <taxon>Legionellales</taxon>
        <taxon>Coxiellaceae</taxon>
        <taxon>Rickettsiella</taxon>
    </lineage>
</organism>
<feature type="domain" description="GST N-terminal" evidence="2">
    <location>
        <begin position="9"/>
        <end position="87"/>
    </location>
</feature>
<dbReference type="InterPro" id="IPR040079">
    <property type="entry name" value="Glutathione_S-Trfase"/>
</dbReference>
<dbReference type="SUPFAM" id="SSF52833">
    <property type="entry name" value="Thioredoxin-like"/>
    <property type="match status" value="1"/>
</dbReference>
<evidence type="ECO:0000259" key="2">
    <source>
        <dbReference type="PROSITE" id="PS50404"/>
    </source>
</evidence>
<dbReference type="Gene3D" id="1.20.1050.10">
    <property type="match status" value="1"/>
</dbReference>
<dbReference type="InterPro" id="IPR036249">
    <property type="entry name" value="Thioredoxin-like_sf"/>
</dbReference>
<dbReference type="SFLD" id="SFLDS00019">
    <property type="entry name" value="Glutathione_Transferase_(cytos"/>
    <property type="match status" value="1"/>
</dbReference>
<evidence type="ECO:0000259" key="3">
    <source>
        <dbReference type="PROSITE" id="PS50405"/>
    </source>
</evidence>
<dbReference type="PROSITE" id="PS50405">
    <property type="entry name" value="GST_CTER"/>
    <property type="match status" value="1"/>
</dbReference>
<evidence type="ECO:0000313" key="5">
    <source>
        <dbReference type="Proteomes" id="UP000282483"/>
    </source>
</evidence>
<reference evidence="4 5" key="1">
    <citation type="submission" date="2017-03" db="EMBL/GenBank/DDBJ databases">
        <title>The genome sequence of Candidatus Rickettsiella viridis.</title>
        <authorList>
            <person name="Nikoh N."/>
            <person name="Tsuchida T."/>
            <person name="Yamaguchi K."/>
            <person name="Maeda T."/>
            <person name="Shigenobu S."/>
            <person name="Fukatsu T."/>
        </authorList>
    </citation>
    <scope>NUCLEOTIDE SEQUENCE [LARGE SCALE GENOMIC DNA]</scope>
    <source>
        <strain evidence="4 5">Ap-RA04</strain>
    </source>
</reference>
<dbReference type="Pfam" id="PF02798">
    <property type="entry name" value="GST_N"/>
    <property type="match status" value="1"/>
</dbReference>
<dbReference type="GO" id="GO:0005737">
    <property type="term" value="C:cytoplasm"/>
    <property type="evidence" value="ECO:0007669"/>
    <property type="project" value="TreeGrafter"/>
</dbReference>
<evidence type="ECO:0000313" key="4">
    <source>
        <dbReference type="EMBL" id="BBB14796.1"/>
    </source>
</evidence>
<dbReference type="InterPro" id="IPR036282">
    <property type="entry name" value="Glutathione-S-Trfase_C_sf"/>
</dbReference>
<dbReference type="PANTHER" id="PTHR43968:SF6">
    <property type="entry name" value="GLUTATHIONE S-TRANSFERASE OMEGA"/>
    <property type="match status" value="1"/>
</dbReference>
<dbReference type="EMBL" id="AP018005">
    <property type="protein sequence ID" value="BBB14796.1"/>
    <property type="molecule type" value="Genomic_DNA"/>
</dbReference>
<comment type="similarity">
    <text evidence="1">Belongs to the GST superfamily.</text>
</comment>
<dbReference type="InterPro" id="IPR004046">
    <property type="entry name" value="GST_C"/>
</dbReference>
<dbReference type="InterPro" id="IPR050983">
    <property type="entry name" value="GST_Omega/HSP26"/>
</dbReference>
<protein>
    <submittedName>
        <fullName evidence="4">K03599 stringent starvation protein A</fullName>
    </submittedName>
</protein>
<evidence type="ECO:0000256" key="1">
    <source>
        <dbReference type="RuleBase" id="RU003494"/>
    </source>
</evidence>
<feature type="domain" description="GST C-terminal" evidence="3">
    <location>
        <begin position="92"/>
        <end position="218"/>
    </location>
</feature>
<dbReference type="Pfam" id="PF00043">
    <property type="entry name" value="GST_C"/>
    <property type="match status" value="1"/>
</dbReference>
<dbReference type="SFLD" id="SFLDG00358">
    <property type="entry name" value="Main_(cytGST)"/>
    <property type="match status" value="1"/>
</dbReference>
<dbReference type="OrthoDB" id="9781431at2"/>
<keyword evidence="5" id="KW-1185">Reference proteome</keyword>
<dbReference type="SUPFAM" id="SSF47616">
    <property type="entry name" value="GST C-terminal domain-like"/>
    <property type="match status" value="1"/>
</dbReference>
<proteinExistence type="inferred from homology"/>